<feature type="transmembrane region" description="Helical" evidence="5">
    <location>
        <begin position="142"/>
        <end position="162"/>
    </location>
</feature>
<feature type="transmembrane region" description="Helical" evidence="5">
    <location>
        <begin position="78"/>
        <end position="97"/>
    </location>
</feature>
<evidence type="ECO:0000256" key="1">
    <source>
        <dbReference type="ARBA" id="ARBA00004141"/>
    </source>
</evidence>
<evidence type="ECO:0000313" key="8">
    <source>
        <dbReference type="Proteomes" id="UP001156691"/>
    </source>
</evidence>
<feature type="transmembrane region" description="Helical" evidence="5">
    <location>
        <begin position="396"/>
        <end position="415"/>
    </location>
</feature>
<feature type="transmembrane region" description="Helical" evidence="5">
    <location>
        <begin position="190"/>
        <end position="212"/>
    </location>
</feature>
<keyword evidence="3 5" id="KW-1133">Transmembrane helix</keyword>
<feature type="transmembrane region" description="Helical" evidence="5">
    <location>
        <begin position="277"/>
        <end position="297"/>
    </location>
</feature>
<evidence type="ECO:0000313" key="7">
    <source>
        <dbReference type="EMBL" id="GLQ57937.1"/>
    </source>
</evidence>
<feature type="domain" description="O-antigen ligase-related" evidence="6">
    <location>
        <begin position="234"/>
        <end position="369"/>
    </location>
</feature>
<feature type="transmembrane region" description="Helical" evidence="5">
    <location>
        <begin position="366"/>
        <end position="384"/>
    </location>
</feature>
<keyword evidence="8" id="KW-1185">Reference proteome</keyword>
<comment type="subcellular location">
    <subcellularLocation>
        <location evidence="1">Membrane</location>
        <topology evidence="1">Multi-pass membrane protein</topology>
    </subcellularLocation>
</comment>
<dbReference type="InterPro" id="IPR051533">
    <property type="entry name" value="WaaL-like"/>
</dbReference>
<proteinExistence type="predicted"/>
<name>A0ABQ5WDM7_9HYPH</name>
<feature type="transmembrane region" description="Helical" evidence="5">
    <location>
        <begin position="44"/>
        <end position="66"/>
    </location>
</feature>
<protein>
    <recommendedName>
        <fullName evidence="6">O-antigen ligase-related domain-containing protein</fullName>
    </recommendedName>
</protein>
<evidence type="ECO:0000259" key="6">
    <source>
        <dbReference type="Pfam" id="PF04932"/>
    </source>
</evidence>
<evidence type="ECO:0000256" key="3">
    <source>
        <dbReference type="ARBA" id="ARBA00022989"/>
    </source>
</evidence>
<feature type="transmembrane region" description="Helical" evidence="5">
    <location>
        <begin position="250"/>
        <end position="270"/>
    </location>
</feature>
<keyword evidence="2 5" id="KW-0812">Transmembrane</keyword>
<keyword evidence="4 5" id="KW-0472">Membrane</keyword>
<dbReference type="PANTHER" id="PTHR37422">
    <property type="entry name" value="TEICHURONIC ACID BIOSYNTHESIS PROTEIN TUAE"/>
    <property type="match status" value="1"/>
</dbReference>
<comment type="caution">
    <text evidence="7">The sequence shown here is derived from an EMBL/GenBank/DDBJ whole genome shotgun (WGS) entry which is preliminary data.</text>
</comment>
<feature type="transmembrane region" description="Helical" evidence="5">
    <location>
        <begin position="109"/>
        <end position="130"/>
    </location>
</feature>
<sequence length="452" mass="49248">MVARDTWNESLFEYTGSRSGTHLTWLLLAFLAWTPIPLGSNRPLFWSVNAMLVGGIGVYYFVSLRWSRMPLRIRAAQLSPLPVLALTIIAFLLMQLLPLRPAWQPISFTPGATVLMLLRWLTYAVLFFLVLQATRNRHRFDFFMDAVLAIGALHTGAALFMLRSGDTLLGYPKLAYIGSATGTFINRNSFATFAALTCCLGIAQLARALLAVGKRREIYRGDLIWLRLALTLGAFLVAAAALVASQSRMGATAGVAGVLVTFLVIISARLHSRAKWVLLSALIAGGGLAALQGGPLIERLLELEQSWDIRLALYQQVVDLILARPWTGFGGGSFELIYPSVHALPVAPDRVWDKAHNTYLTLAAELGLPIATAAIALFAAMGWMLIRGLVRDRRRWFAASLGLGLLTVVGVHGLVDFSMEIQAVTIWLISLTAASLAQCVGPQANTDPQEVP</sequence>
<dbReference type="Pfam" id="PF04932">
    <property type="entry name" value="Wzy_C"/>
    <property type="match status" value="1"/>
</dbReference>
<evidence type="ECO:0000256" key="2">
    <source>
        <dbReference type="ARBA" id="ARBA00022692"/>
    </source>
</evidence>
<dbReference type="Proteomes" id="UP001156691">
    <property type="component" value="Unassembled WGS sequence"/>
</dbReference>
<dbReference type="EMBL" id="BSNS01000026">
    <property type="protein sequence ID" value="GLQ57937.1"/>
    <property type="molecule type" value="Genomic_DNA"/>
</dbReference>
<evidence type="ECO:0000256" key="5">
    <source>
        <dbReference type="SAM" id="Phobius"/>
    </source>
</evidence>
<feature type="transmembrane region" description="Helical" evidence="5">
    <location>
        <begin position="20"/>
        <end position="38"/>
    </location>
</feature>
<organism evidence="7 8">
    <name type="scientific">Devosia nitrariae</name>
    <dbReference type="NCBI Taxonomy" id="2071872"/>
    <lineage>
        <taxon>Bacteria</taxon>
        <taxon>Pseudomonadati</taxon>
        <taxon>Pseudomonadota</taxon>
        <taxon>Alphaproteobacteria</taxon>
        <taxon>Hyphomicrobiales</taxon>
        <taxon>Devosiaceae</taxon>
        <taxon>Devosia</taxon>
    </lineage>
</organism>
<reference evidence="8" key="1">
    <citation type="journal article" date="2019" name="Int. J. Syst. Evol. Microbiol.">
        <title>The Global Catalogue of Microorganisms (GCM) 10K type strain sequencing project: providing services to taxonomists for standard genome sequencing and annotation.</title>
        <authorList>
            <consortium name="The Broad Institute Genomics Platform"/>
            <consortium name="The Broad Institute Genome Sequencing Center for Infectious Disease"/>
            <person name="Wu L."/>
            <person name="Ma J."/>
        </authorList>
    </citation>
    <scope>NUCLEOTIDE SEQUENCE [LARGE SCALE GENOMIC DNA]</scope>
    <source>
        <strain evidence="8">NBRC 112416</strain>
    </source>
</reference>
<evidence type="ECO:0000256" key="4">
    <source>
        <dbReference type="ARBA" id="ARBA00023136"/>
    </source>
</evidence>
<gene>
    <name evidence="7" type="ORF">GCM10010862_51960</name>
</gene>
<accession>A0ABQ5WDM7</accession>
<dbReference type="InterPro" id="IPR007016">
    <property type="entry name" value="O-antigen_ligase-rel_domated"/>
</dbReference>
<feature type="transmembrane region" description="Helical" evidence="5">
    <location>
        <begin position="224"/>
        <end position="244"/>
    </location>
</feature>
<dbReference type="PANTHER" id="PTHR37422:SF23">
    <property type="entry name" value="TEICHURONIC ACID BIOSYNTHESIS PROTEIN TUAE"/>
    <property type="match status" value="1"/>
</dbReference>